<comment type="caution">
    <text evidence="14">The sequence shown here is derived from an EMBL/GenBank/DDBJ whole genome shotgun (WGS) entry which is preliminary data.</text>
</comment>
<dbReference type="SMART" id="SM00644">
    <property type="entry name" value="Ami_2"/>
    <property type="match status" value="1"/>
</dbReference>
<name>G9ZBT9_9GAMM</name>
<keyword evidence="8" id="KW-0378">Hydrolase</keyword>
<dbReference type="EMBL" id="AGCM01000014">
    <property type="protein sequence ID" value="EHM55967.1"/>
    <property type="molecule type" value="Genomic_DNA"/>
</dbReference>
<dbReference type="InterPro" id="IPR051206">
    <property type="entry name" value="NAMLAA_amidase_2"/>
</dbReference>
<dbReference type="AlphaFoldDB" id="G9ZBT9"/>
<dbReference type="GO" id="GO:0008745">
    <property type="term" value="F:N-acetylmuramoyl-L-alanine amidase activity"/>
    <property type="evidence" value="ECO:0007669"/>
    <property type="project" value="UniProtKB-EC"/>
</dbReference>
<dbReference type="GO" id="GO:0005737">
    <property type="term" value="C:cytoplasm"/>
    <property type="evidence" value="ECO:0007669"/>
    <property type="project" value="UniProtKB-SubCell"/>
</dbReference>
<dbReference type="GO" id="GO:0009254">
    <property type="term" value="P:peptidoglycan turnover"/>
    <property type="evidence" value="ECO:0007669"/>
    <property type="project" value="TreeGrafter"/>
</dbReference>
<evidence type="ECO:0000256" key="2">
    <source>
        <dbReference type="ARBA" id="ARBA00001947"/>
    </source>
</evidence>
<evidence type="ECO:0000256" key="4">
    <source>
        <dbReference type="ARBA" id="ARBA00007553"/>
    </source>
</evidence>
<evidence type="ECO:0000256" key="12">
    <source>
        <dbReference type="ARBA" id="ARBA00042615"/>
    </source>
</evidence>
<keyword evidence="10" id="KW-0961">Cell wall biogenesis/degradation</keyword>
<evidence type="ECO:0000256" key="8">
    <source>
        <dbReference type="ARBA" id="ARBA00022801"/>
    </source>
</evidence>
<gene>
    <name evidence="14" type="ORF">HMPREF9080_00216</name>
</gene>
<protein>
    <recommendedName>
        <fullName evidence="11">1,6-anhydro-N-acetylmuramyl-L-alanine amidase AmpD</fullName>
        <ecNumber evidence="5">3.5.1.28</ecNumber>
    </recommendedName>
    <alternativeName>
        <fullName evidence="12">N-acetylmuramoyl-L-alanine amidase</fullName>
    </alternativeName>
</protein>
<sequence length="143" mass="16010">MHIDADGWLDCASRHPSPHHNERPDADDISLLVIHNISLPPGEYGDRYISALFCGTLPARRHEHPYLDSIADLRVAAHFLILRNGHIRQYVPTTARAWHAGESSYRGRANCNDYSIGIELNGSDHHPYTLRQYQAPPPSAAPS</sequence>
<dbReference type="SUPFAM" id="SSF55846">
    <property type="entry name" value="N-acetylmuramoyl-L-alanine amidase-like"/>
    <property type="match status" value="1"/>
</dbReference>
<dbReference type="PANTHER" id="PTHR30417:SF4">
    <property type="entry name" value="1,6-ANHYDRO-N-ACETYLMURAMYL-L-ALANINE AMIDASE AMPD"/>
    <property type="match status" value="1"/>
</dbReference>
<comment type="catalytic activity">
    <reaction evidence="1">
        <text>Hydrolyzes the link between N-acetylmuramoyl residues and L-amino acid residues in certain cell-wall glycopeptides.</text>
        <dbReference type="EC" id="3.5.1.28"/>
    </reaction>
</comment>
<evidence type="ECO:0000256" key="11">
    <source>
        <dbReference type="ARBA" id="ARBA00039257"/>
    </source>
</evidence>
<evidence type="ECO:0000313" key="14">
    <source>
        <dbReference type="EMBL" id="EHM55967.1"/>
    </source>
</evidence>
<comment type="similarity">
    <text evidence="4">Belongs to the N-acetylmuramoyl-L-alanine amidase 2 family.</text>
</comment>
<dbReference type="HOGENOM" id="CLU_049290_3_0_6"/>
<dbReference type="PATRIC" id="fig|797473.3.peg.180"/>
<dbReference type="Pfam" id="PF01510">
    <property type="entry name" value="Amidase_2"/>
    <property type="match status" value="1"/>
</dbReference>
<dbReference type="Proteomes" id="UP000004750">
    <property type="component" value="Unassembled WGS sequence"/>
</dbReference>
<proteinExistence type="inferred from homology"/>
<dbReference type="NCBIfam" id="NF008758">
    <property type="entry name" value="PRK11789.1"/>
    <property type="match status" value="1"/>
</dbReference>
<dbReference type="Gene3D" id="3.40.80.10">
    <property type="entry name" value="Peptidoglycan recognition protein-like"/>
    <property type="match status" value="1"/>
</dbReference>
<keyword evidence="6" id="KW-0963">Cytoplasm</keyword>
<evidence type="ECO:0000256" key="3">
    <source>
        <dbReference type="ARBA" id="ARBA00004496"/>
    </source>
</evidence>
<accession>G9ZBT9</accession>
<dbReference type="GO" id="GO:0046872">
    <property type="term" value="F:metal ion binding"/>
    <property type="evidence" value="ECO:0007669"/>
    <property type="project" value="UniProtKB-KW"/>
</dbReference>
<evidence type="ECO:0000256" key="5">
    <source>
        <dbReference type="ARBA" id="ARBA00011901"/>
    </source>
</evidence>
<comment type="cofactor">
    <cofactor evidence="2">
        <name>Zn(2+)</name>
        <dbReference type="ChEBI" id="CHEBI:29105"/>
    </cofactor>
</comment>
<dbReference type="GO" id="GO:0009253">
    <property type="term" value="P:peptidoglycan catabolic process"/>
    <property type="evidence" value="ECO:0007669"/>
    <property type="project" value="InterPro"/>
</dbReference>
<evidence type="ECO:0000259" key="13">
    <source>
        <dbReference type="SMART" id="SM00644"/>
    </source>
</evidence>
<comment type="subcellular location">
    <subcellularLocation>
        <location evidence="3">Cytoplasm</location>
    </subcellularLocation>
</comment>
<dbReference type="GO" id="GO:0071555">
    <property type="term" value="P:cell wall organization"/>
    <property type="evidence" value="ECO:0007669"/>
    <property type="project" value="UniProtKB-KW"/>
</dbReference>
<evidence type="ECO:0000256" key="1">
    <source>
        <dbReference type="ARBA" id="ARBA00001561"/>
    </source>
</evidence>
<reference evidence="14 15" key="1">
    <citation type="submission" date="2011-08" db="EMBL/GenBank/DDBJ databases">
        <authorList>
            <person name="Weinstock G."/>
            <person name="Sodergren E."/>
            <person name="Clifton S."/>
            <person name="Fulton L."/>
            <person name="Fulton B."/>
            <person name="Courtney L."/>
            <person name="Fronick C."/>
            <person name="Harrison M."/>
            <person name="Strong C."/>
            <person name="Farmer C."/>
            <person name="Delahaunty K."/>
            <person name="Markovic C."/>
            <person name="Hall O."/>
            <person name="Minx P."/>
            <person name="Tomlinson C."/>
            <person name="Mitreva M."/>
            <person name="Hou S."/>
            <person name="Chen J."/>
            <person name="Wollam A."/>
            <person name="Pepin K.H."/>
            <person name="Johnson M."/>
            <person name="Bhonagiri V."/>
            <person name="Zhang X."/>
            <person name="Suruliraj S."/>
            <person name="Warren W."/>
            <person name="Chinwalla A."/>
            <person name="Mardis E.R."/>
            <person name="Wilson R.K."/>
        </authorList>
    </citation>
    <scope>NUCLEOTIDE SEQUENCE [LARGE SCALE GENOMIC DNA]</scope>
    <source>
        <strain evidence="14 15">F0432</strain>
    </source>
</reference>
<keyword evidence="9" id="KW-0862">Zinc</keyword>
<keyword evidence="7" id="KW-0479">Metal-binding</keyword>
<dbReference type="EC" id="3.5.1.28" evidence="5"/>
<dbReference type="InterPro" id="IPR036505">
    <property type="entry name" value="Amidase/PGRP_sf"/>
</dbReference>
<evidence type="ECO:0000256" key="7">
    <source>
        <dbReference type="ARBA" id="ARBA00022723"/>
    </source>
</evidence>
<dbReference type="CDD" id="cd06583">
    <property type="entry name" value="PGRP"/>
    <property type="match status" value="1"/>
</dbReference>
<organism evidence="14 15">
    <name type="scientific">Cardiobacterium valvarum F0432</name>
    <dbReference type="NCBI Taxonomy" id="797473"/>
    <lineage>
        <taxon>Bacteria</taxon>
        <taxon>Pseudomonadati</taxon>
        <taxon>Pseudomonadota</taxon>
        <taxon>Gammaproteobacteria</taxon>
        <taxon>Cardiobacteriales</taxon>
        <taxon>Cardiobacteriaceae</taxon>
        <taxon>Cardiobacterium</taxon>
    </lineage>
</organism>
<dbReference type="InterPro" id="IPR002502">
    <property type="entry name" value="Amidase_domain"/>
</dbReference>
<evidence type="ECO:0000256" key="10">
    <source>
        <dbReference type="ARBA" id="ARBA00023316"/>
    </source>
</evidence>
<evidence type="ECO:0000256" key="6">
    <source>
        <dbReference type="ARBA" id="ARBA00022490"/>
    </source>
</evidence>
<feature type="domain" description="N-acetylmuramoyl-L-alanine amidase" evidence="13">
    <location>
        <begin position="17"/>
        <end position="143"/>
    </location>
</feature>
<dbReference type="STRING" id="797473.HMPREF9080_00216"/>
<dbReference type="PANTHER" id="PTHR30417">
    <property type="entry name" value="N-ACETYLMURAMOYL-L-ALANINE AMIDASE AMID"/>
    <property type="match status" value="1"/>
</dbReference>
<evidence type="ECO:0000256" key="9">
    <source>
        <dbReference type="ARBA" id="ARBA00022833"/>
    </source>
</evidence>
<evidence type="ECO:0000313" key="15">
    <source>
        <dbReference type="Proteomes" id="UP000004750"/>
    </source>
</evidence>